<name>A0A4Q6XZT2_9SPHI</name>
<organism evidence="4 5">
    <name type="scientific">Sphingobacterium corticibacterium</name>
    <dbReference type="NCBI Taxonomy" id="2484746"/>
    <lineage>
        <taxon>Bacteria</taxon>
        <taxon>Pseudomonadati</taxon>
        <taxon>Bacteroidota</taxon>
        <taxon>Sphingobacteriia</taxon>
        <taxon>Sphingobacteriales</taxon>
        <taxon>Sphingobacteriaceae</taxon>
        <taxon>Sphingobacterium</taxon>
    </lineage>
</organism>
<evidence type="ECO:0000259" key="3">
    <source>
        <dbReference type="Pfam" id="PF06580"/>
    </source>
</evidence>
<dbReference type="Pfam" id="PF06580">
    <property type="entry name" value="His_kinase"/>
    <property type="match status" value="1"/>
</dbReference>
<dbReference type="GO" id="GO:0016020">
    <property type="term" value="C:membrane"/>
    <property type="evidence" value="ECO:0007669"/>
    <property type="project" value="InterPro"/>
</dbReference>
<keyword evidence="2" id="KW-0812">Transmembrane</keyword>
<dbReference type="RefSeq" id="WP_130140395.1">
    <property type="nucleotide sequence ID" value="NZ_SGIT01000001.1"/>
</dbReference>
<protein>
    <submittedName>
        <fullName evidence="4">Histidine kinase</fullName>
    </submittedName>
</protein>
<feature type="coiled-coil region" evidence="1">
    <location>
        <begin position="253"/>
        <end position="280"/>
    </location>
</feature>
<gene>
    <name evidence="4" type="ORF">EWE74_04990</name>
</gene>
<dbReference type="InterPro" id="IPR010559">
    <property type="entry name" value="Sig_transdc_His_kin_internal"/>
</dbReference>
<dbReference type="OrthoDB" id="9809908at2"/>
<dbReference type="EMBL" id="SGIT01000001">
    <property type="protein sequence ID" value="RZF62166.1"/>
    <property type="molecule type" value="Genomic_DNA"/>
</dbReference>
<accession>A0A4Q6XZT2</accession>
<dbReference type="GO" id="GO:0000155">
    <property type="term" value="F:phosphorelay sensor kinase activity"/>
    <property type="evidence" value="ECO:0007669"/>
    <property type="project" value="InterPro"/>
</dbReference>
<keyword evidence="1" id="KW-0175">Coiled coil</keyword>
<evidence type="ECO:0000256" key="2">
    <source>
        <dbReference type="SAM" id="Phobius"/>
    </source>
</evidence>
<keyword evidence="4" id="KW-0808">Transferase</keyword>
<feature type="domain" description="Signal transduction histidine kinase internal region" evidence="3">
    <location>
        <begin position="272"/>
        <end position="350"/>
    </location>
</feature>
<dbReference type="InterPro" id="IPR050640">
    <property type="entry name" value="Bact_2-comp_sensor_kinase"/>
</dbReference>
<proteinExistence type="predicted"/>
<dbReference type="Proteomes" id="UP000292855">
    <property type="component" value="Unassembled WGS sequence"/>
</dbReference>
<evidence type="ECO:0000313" key="4">
    <source>
        <dbReference type="EMBL" id="RZF62166.1"/>
    </source>
</evidence>
<keyword evidence="4" id="KW-0418">Kinase</keyword>
<comment type="caution">
    <text evidence="4">The sequence shown here is derived from an EMBL/GenBank/DDBJ whole genome shotgun (WGS) entry which is preliminary data.</text>
</comment>
<reference evidence="4 5" key="1">
    <citation type="submission" date="2019-02" db="EMBL/GenBank/DDBJ databases">
        <authorList>
            <person name="Li Y."/>
        </authorList>
    </citation>
    <scope>NUCLEOTIDE SEQUENCE [LARGE SCALE GENOMIC DNA]</scope>
    <source>
        <strain evidence="4 5">30C10-4-7</strain>
    </source>
</reference>
<feature type="transmembrane region" description="Helical" evidence="2">
    <location>
        <begin position="226"/>
        <end position="250"/>
    </location>
</feature>
<evidence type="ECO:0000313" key="5">
    <source>
        <dbReference type="Proteomes" id="UP000292855"/>
    </source>
</evidence>
<dbReference type="PANTHER" id="PTHR34220">
    <property type="entry name" value="SENSOR HISTIDINE KINASE YPDA"/>
    <property type="match status" value="1"/>
</dbReference>
<evidence type="ECO:0000256" key="1">
    <source>
        <dbReference type="SAM" id="Coils"/>
    </source>
</evidence>
<dbReference type="PANTHER" id="PTHR34220:SF7">
    <property type="entry name" value="SENSOR HISTIDINE KINASE YPDA"/>
    <property type="match status" value="1"/>
</dbReference>
<feature type="transmembrane region" description="Helical" evidence="2">
    <location>
        <begin position="16"/>
        <end position="38"/>
    </location>
</feature>
<keyword evidence="5" id="KW-1185">Reference proteome</keyword>
<keyword evidence="2" id="KW-1133">Transmembrane helix</keyword>
<dbReference type="AlphaFoldDB" id="A0A4Q6XZT2"/>
<sequence length="454" mass="52326">MLSSVGGLSSWKVKSIYVFGFIFIFLLILAVVAVRIIFDRMDQVNRQNEEIKALDQSILLKKELNLLEQRLDILLHAQAGLDGLPTETRSANDTLFHGLFHFTAAEQEQGVIPFRNVKWRGETLPVYLDLDQLHLYLGDTYRYARGYITVYTAEGFCLMSPDSAQLGTMHPDGGSWYEKLNGTVRHSAYLDLPVREFVYPLNYFGPEDYMVVSVPIFEQDRAIRDVLFISLLLGTTLIFTVGAFSISLYFQRKKEHRLALEHANMQKEQALARFERLREQMNPHFLFNALGSLQQLVKQDQDRAQLFVGKMAKMYRTMLRQDPDVYASLEEELSLATAYLFLQEIRFKNAFAPTDMQVDHTYLKRLLPRWSLQIVVENAIKHNEFTPLTPLSIQIVVDGEQLVVRNNYSPKSNMDTESGGYGLRYIHSVYQAEGRKGFSYRVDAGYFTVYLPFL</sequence>
<keyword evidence="2" id="KW-0472">Membrane</keyword>